<reference evidence="4" key="1">
    <citation type="submission" date="2017-09" db="EMBL/GenBank/DDBJ databases">
        <authorList>
            <person name="Varghese N."/>
            <person name="Submissions S."/>
        </authorList>
    </citation>
    <scope>NUCLEOTIDE SEQUENCE [LARGE SCALE GENOMIC DNA]</scope>
    <source>
        <strain evidence="4">MSL47</strain>
    </source>
</reference>
<name>A0A285HY41_9FIRM</name>
<evidence type="ECO:0000313" key="3">
    <source>
        <dbReference type="EMBL" id="SNY40557.1"/>
    </source>
</evidence>
<dbReference type="Pfam" id="PF00903">
    <property type="entry name" value="Glyoxalase"/>
    <property type="match status" value="1"/>
</dbReference>
<feature type="domain" description="VOC" evidence="2">
    <location>
        <begin position="7"/>
        <end position="118"/>
    </location>
</feature>
<dbReference type="Proteomes" id="UP000219573">
    <property type="component" value="Unassembled WGS sequence"/>
</dbReference>
<dbReference type="InterPro" id="IPR051332">
    <property type="entry name" value="Fosfomycin_Res_Enzymes"/>
</dbReference>
<dbReference type="PANTHER" id="PTHR36113">
    <property type="entry name" value="LYASE, PUTATIVE-RELATED-RELATED"/>
    <property type="match status" value="1"/>
</dbReference>
<dbReference type="InterPro" id="IPR029068">
    <property type="entry name" value="Glyas_Bleomycin-R_OHBP_Dase"/>
</dbReference>
<dbReference type="GO" id="GO:0046872">
    <property type="term" value="F:metal ion binding"/>
    <property type="evidence" value="ECO:0007669"/>
    <property type="project" value="UniProtKB-KW"/>
</dbReference>
<dbReference type="EMBL" id="OBDZ01000027">
    <property type="protein sequence ID" value="SNY40557.1"/>
    <property type="molecule type" value="Genomic_DNA"/>
</dbReference>
<protein>
    <submittedName>
        <fullName evidence="3">Catechol 2,3-dioxygenase</fullName>
    </submittedName>
</protein>
<dbReference type="InterPro" id="IPR018146">
    <property type="entry name" value="Glyoxalase_1_CS"/>
</dbReference>
<dbReference type="GO" id="GO:0004462">
    <property type="term" value="F:lactoylglutathione lyase activity"/>
    <property type="evidence" value="ECO:0007669"/>
    <property type="project" value="InterPro"/>
</dbReference>
<dbReference type="InterPro" id="IPR037523">
    <property type="entry name" value="VOC_core"/>
</dbReference>
<evidence type="ECO:0000256" key="1">
    <source>
        <dbReference type="ARBA" id="ARBA00022723"/>
    </source>
</evidence>
<gene>
    <name evidence="3" type="ORF">SAMN06265827_12710</name>
</gene>
<keyword evidence="4" id="KW-1185">Reference proteome</keyword>
<keyword evidence="1" id="KW-0479">Metal-binding</keyword>
<dbReference type="PROSITE" id="PS51819">
    <property type="entry name" value="VOC"/>
    <property type="match status" value="1"/>
</dbReference>
<organism evidence="3 4">
    <name type="scientific">Orenia metallireducens</name>
    <dbReference type="NCBI Taxonomy" id="1413210"/>
    <lineage>
        <taxon>Bacteria</taxon>
        <taxon>Bacillati</taxon>
        <taxon>Bacillota</taxon>
        <taxon>Clostridia</taxon>
        <taxon>Halanaerobiales</taxon>
        <taxon>Halobacteroidaceae</taxon>
        <taxon>Orenia</taxon>
    </lineage>
</organism>
<evidence type="ECO:0000313" key="4">
    <source>
        <dbReference type="Proteomes" id="UP000219573"/>
    </source>
</evidence>
<evidence type="ECO:0000259" key="2">
    <source>
        <dbReference type="PROSITE" id="PS51819"/>
    </source>
</evidence>
<keyword evidence="3" id="KW-0560">Oxidoreductase</keyword>
<accession>A0A285HY41</accession>
<sequence length="138" mass="15917">MSFMINGVNHITFAVSNLDISIEFYSELLGLKLVAHWDKGAYLMAGNIWIALNLDEKIISEPNQDYTHIAFNVLSTEYPKLIERLKKAGVKTFKNNTSEGESFYFLDPDGHKLELHYNTIEDRLKWARENDWSSFVIG</sequence>
<dbReference type="GO" id="GO:0051213">
    <property type="term" value="F:dioxygenase activity"/>
    <property type="evidence" value="ECO:0007669"/>
    <property type="project" value="UniProtKB-KW"/>
</dbReference>
<dbReference type="AlphaFoldDB" id="A0A285HY41"/>
<dbReference type="Gene3D" id="3.10.180.10">
    <property type="entry name" value="2,3-Dihydroxybiphenyl 1,2-Dioxygenase, domain 1"/>
    <property type="match status" value="1"/>
</dbReference>
<proteinExistence type="predicted"/>
<dbReference type="PROSITE" id="PS00934">
    <property type="entry name" value="GLYOXALASE_I_1"/>
    <property type="match status" value="1"/>
</dbReference>
<keyword evidence="3" id="KW-0223">Dioxygenase</keyword>
<dbReference type="SUPFAM" id="SSF54593">
    <property type="entry name" value="Glyoxalase/Bleomycin resistance protein/Dihydroxybiphenyl dioxygenase"/>
    <property type="match status" value="1"/>
</dbReference>
<dbReference type="InterPro" id="IPR004360">
    <property type="entry name" value="Glyas_Fos-R_dOase_dom"/>
</dbReference>
<dbReference type="PANTHER" id="PTHR36113:SF6">
    <property type="entry name" value="FOSFOMYCIN RESISTANCE PROTEIN FOSX"/>
    <property type="match status" value="1"/>
</dbReference>